<accession>A0A3A5MD10</accession>
<reference evidence="1 2" key="1">
    <citation type="submission" date="2018-09" db="EMBL/GenBank/DDBJ databases">
        <title>Novel species of Cryobacterium.</title>
        <authorList>
            <person name="Liu Q."/>
            <person name="Xin Y.-H."/>
        </authorList>
    </citation>
    <scope>NUCLEOTIDE SEQUENCE [LARGE SCALE GENOMIC DNA]</scope>
    <source>
        <strain evidence="1 2">Hh39</strain>
    </source>
</reference>
<dbReference type="AlphaFoldDB" id="A0A3A5MD10"/>
<dbReference type="OrthoDB" id="4791288at2"/>
<evidence type="ECO:0000313" key="2">
    <source>
        <dbReference type="Proteomes" id="UP000272015"/>
    </source>
</evidence>
<comment type="caution">
    <text evidence="1">The sequence shown here is derived from an EMBL/GenBank/DDBJ whole genome shotgun (WGS) entry which is preliminary data.</text>
</comment>
<dbReference type="EMBL" id="QZVS01000095">
    <property type="protein sequence ID" value="RJT85735.1"/>
    <property type="molecule type" value="Genomic_DNA"/>
</dbReference>
<dbReference type="RefSeq" id="WP_119976275.1">
    <property type="nucleotide sequence ID" value="NZ_JBHSQA010000009.1"/>
</dbReference>
<gene>
    <name evidence="1" type="ORF">D6T64_19230</name>
</gene>
<organism evidence="1 2">
    <name type="scientific">Cryobacterium melibiosiphilum</name>
    <dbReference type="NCBI Taxonomy" id="995039"/>
    <lineage>
        <taxon>Bacteria</taxon>
        <taxon>Bacillati</taxon>
        <taxon>Actinomycetota</taxon>
        <taxon>Actinomycetes</taxon>
        <taxon>Micrococcales</taxon>
        <taxon>Microbacteriaceae</taxon>
        <taxon>Cryobacterium</taxon>
    </lineage>
</organism>
<name>A0A3A5MD10_9MICO</name>
<sequence length="112" mass="11492">MATTPPDTATNTTTTNNTATIIVDAAITKLDALDAIAAALDSPVHGAGTRNPFVALPHGGRVVVDIPKFGEAPPLAIDVSDPRGSAEARRAAQALLDTLVTTTGWPIHHLHG</sequence>
<dbReference type="Proteomes" id="UP000272015">
    <property type="component" value="Unassembled WGS sequence"/>
</dbReference>
<keyword evidence="2" id="KW-1185">Reference proteome</keyword>
<evidence type="ECO:0000313" key="1">
    <source>
        <dbReference type="EMBL" id="RJT85735.1"/>
    </source>
</evidence>
<proteinExistence type="predicted"/>
<protein>
    <submittedName>
        <fullName evidence="1">Uncharacterized protein</fullName>
    </submittedName>
</protein>